<keyword evidence="3" id="KW-1185">Reference proteome</keyword>
<dbReference type="EMBL" id="RKRK01000002">
    <property type="protein sequence ID" value="RPF57526.1"/>
    <property type="molecule type" value="Genomic_DNA"/>
</dbReference>
<organism evidence="2 3">
    <name type="scientific">Abyssicoccus albus</name>
    <dbReference type="NCBI Taxonomy" id="1817405"/>
    <lineage>
        <taxon>Bacteria</taxon>
        <taxon>Bacillati</taxon>
        <taxon>Bacillota</taxon>
        <taxon>Bacilli</taxon>
        <taxon>Bacillales</taxon>
        <taxon>Abyssicoccaceae</taxon>
    </lineage>
</organism>
<dbReference type="PROSITE" id="PS51729">
    <property type="entry name" value="GNAT_YJDJ"/>
    <property type="match status" value="1"/>
</dbReference>
<dbReference type="CDD" id="cd04301">
    <property type="entry name" value="NAT_SF"/>
    <property type="match status" value="1"/>
</dbReference>
<proteinExistence type="predicted"/>
<accession>A0A3N5BI81</accession>
<dbReference type="Pfam" id="PF14542">
    <property type="entry name" value="Acetyltransf_CG"/>
    <property type="match status" value="1"/>
</dbReference>
<dbReference type="InterPro" id="IPR045057">
    <property type="entry name" value="Gcn5-rel_NAT"/>
</dbReference>
<dbReference type="Gene3D" id="3.40.630.30">
    <property type="match status" value="1"/>
</dbReference>
<dbReference type="AlphaFoldDB" id="A0A3N5BI81"/>
<feature type="domain" description="N-acetyltransferase" evidence="1">
    <location>
        <begin position="5"/>
        <end position="91"/>
    </location>
</feature>
<comment type="caution">
    <text evidence="2">The sequence shown here is derived from an EMBL/GenBank/DDBJ whole genome shotgun (WGS) entry which is preliminary data.</text>
</comment>
<sequence length="91" mass="10662">MNDLNIQHIDRKFYIGTESEREAELDYEVKDQTLIATHTYVSPNRRGEGIAKALVEALIEYAREHGYKIQPVCSYVVDYFEQHEAELEDVR</sequence>
<dbReference type="Proteomes" id="UP000277108">
    <property type="component" value="Unassembled WGS sequence"/>
</dbReference>
<dbReference type="SUPFAM" id="SSF55729">
    <property type="entry name" value="Acyl-CoA N-acyltransferases (Nat)"/>
    <property type="match status" value="1"/>
</dbReference>
<dbReference type="InterPro" id="IPR031165">
    <property type="entry name" value="GNAT_YJDJ"/>
</dbReference>
<dbReference type="PANTHER" id="PTHR31435:SF9">
    <property type="entry name" value="PROTEIN NATD1"/>
    <property type="match status" value="1"/>
</dbReference>
<evidence type="ECO:0000259" key="1">
    <source>
        <dbReference type="PROSITE" id="PS51729"/>
    </source>
</evidence>
<dbReference type="OrthoDB" id="9793389at2"/>
<evidence type="ECO:0000313" key="2">
    <source>
        <dbReference type="EMBL" id="RPF57526.1"/>
    </source>
</evidence>
<name>A0A3N5BI81_9BACL</name>
<protein>
    <recommendedName>
        <fullName evidence="1">N-acetyltransferase domain-containing protein</fullName>
    </recommendedName>
</protein>
<dbReference type="PANTHER" id="PTHR31435">
    <property type="entry name" value="PROTEIN NATD1"/>
    <property type="match status" value="1"/>
</dbReference>
<gene>
    <name evidence="2" type="ORF">EDD62_0147</name>
</gene>
<evidence type="ECO:0000313" key="3">
    <source>
        <dbReference type="Proteomes" id="UP000277108"/>
    </source>
</evidence>
<dbReference type="RefSeq" id="WP_123807160.1">
    <property type="nucleotide sequence ID" value="NZ_RKRK01000002.1"/>
</dbReference>
<dbReference type="InterPro" id="IPR016181">
    <property type="entry name" value="Acyl_CoA_acyltransferase"/>
</dbReference>
<reference evidence="2 3" key="1">
    <citation type="submission" date="2018-11" db="EMBL/GenBank/DDBJ databases">
        <title>Genomic Encyclopedia of Type Strains, Phase IV (KMG-IV): sequencing the most valuable type-strain genomes for metagenomic binning, comparative biology and taxonomic classification.</title>
        <authorList>
            <person name="Goeker M."/>
        </authorList>
    </citation>
    <scope>NUCLEOTIDE SEQUENCE [LARGE SCALE GENOMIC DNA]</scope>
    <source>
        <strain evidence="2 3">DSM 29158</strain>
    </source>
</reference>